<name>A0A6C0E0E3_9ZZZZ</name>
<dbReference type="EMBL" id="MN739711">
    <property type="protein sequence ID" value="QHT22514.1"/>
    <property type="molecule type" value="Genomic_DNA"/>
</dbReference>
<sequence length="577" mass="68577">MNTIITDNSINTNDEKEDEIIIDYNIYEKYILDLSIPNDKRIELIKRYYTENKENTIEIISRISGMYHFSGTKILEKYLNDIALENDLSNFLKVEAIKGLLSFEEYEEDIYDEDDKEMKEIKKESNDSIKIRNEKRQNQSYELLNNVCFQLISDNELATPYKVEVISMLMKVSKYKEESSIYFKYIINNDEIDCDYRYKLILSLERKNIKDIKYHLSESLLTFIENENNLTMYRILSGQYLLQSFDLENKVKENIYKIILKFAESEEMEYNLRADASDLLLSLGSEEMKIIGREMIMKLGGKGKTISDNKQNVHVKEIEKSVLRILEILCYVPTLKINENQIDFEYVEEKIKQLIEKENDENKINISLNRIRMDRTLYSSLSMTLSVFMVKLWSYIQTHENKNEIEKRLLQELEDMTGTCTSGYITRFVNTLSGFGELSISISFEDQIISNFNGRLNAYARNIKDDESIFRTKKLDDVLNIYMKNDENIKLSLDEIKKSTFYINDAIEYFYEIVLDEMRLSSSDYKNRSAFLLFFRTYMSKIREEMFVEFTEYISEFEFDLYFRKALSHYDGIRDMI</sequence>
<evidence type="ECO:0000313" key="1">
    <source>
        <dbReference type="EMBL" id="QHT22514.1"/>
    </source>
</evidence>
<accession>A0A6C0E0E3</accession>
<proteinExistence type="predicted"/>
<reference evidence="1" key="1">
    <citation type="journal article" date="2020" name="Nature">
        <title>Giant virus diversity and host interactions through global metagenomics.</title>
        <authorList>
            <person name="Schulz F."/>
            <person name="Roux S."/>
            <person name="Paez-Espino D."/>
            <person name="Jungbluth S."/>
            <person name="Walsh D.A."/>
            <person name="Denef V.J."/>
            <person name="McMahon K.D."/>
            <person name="Konstantinidis K.T."/>
            <person name="Eloe-Fadrosh E.A."/>
            <person name="Kyrpides N.C."/>
            <person name="Woyke T."/>
        </authorList>
    </citation>
    <scope>NUCLEOTIDE SEQUENCE</scope>
    <source>
        <strain evidence="1">GVMAG-M-3300023179-111</strain>
    </source>
</reference>
<organism evidence="1">
    <name type="scientific">viral metagenome</name>
    <dbReference type="NCBI Taxonomy" id="1070528"/>
    <lineage>
        <taxon>unclassified sequences</taxon>
        <taxon>metagenomes</taxon>
        <taxon>organismal metagenomes</taxon>
    </lineage>
</organism>
<protein>
    <submittedName>
        <fullName evidence="1">Uncharacterized protein</fullName>
    </submittedName>
</protein>
<dbReference type="AlphaFoldDB" id="A0A6C0E0E3"/>